<organism evidence="1">
    <name type="scientific">bioreactor metagenome</name>
    <dbReference type="NCBI Taxonomy" id="1076179"/>
    <lineage>
        <taxon>unclassified sequences</taxon>
        <taxon>metagenomes</taxon>
        <taxon>ecological metagenomes</taxon>
    </lineage>
</organism>
<sequence length="92" mass="9929">MAVTATLFNGYILPSAKLVEAGQTSESRMIDLLVILLLKIMARPHTDRITFNVSFDIDAGEGSESRLVQIIAAIGPDDSGEPVLTIMLPEDD</sequence>
<comment type="caution">
    <text evidence="1">The sequence shown here is derived from an EMBL/GenBank/DDBJ whole genome shotgun (WGS) entry which is preliminary data.</text>
</comment>
<name>A0A645FLB5_9ZZZZ</name>
<protein>
    <submittedName>
        <fullName evidence="1">Uncharacterized protein</fullName>
    </submittedName>
</protein>
<accession>A0A645FLB5</accession>
<proteinExistence type="predicted"/>
<reference evidence="1" key="1">
    <citation type="submission" date="2019-08" db="EMBL/GenBank/DDBJ databases">
        <authorList>
            <person name="Kucharzyk K."/>
            <person name="Murdoch R.W."/>
            <person name="Higgins S."/>
            <person name="Loffler F."/>
        </authorList>
    </citation>
    <scope>NUCLEOTIDE SEQUENCE</scope>
</reference>
<dbReference type="InterPro" id="IPR046480">
    <property type="entry name" value="DUF6573"/>
</dbReference>
<dbReference type="EMBL" id="VSSQ01061917">
    <property type="protein sequence ID" value="MPN15207.1"/>
    <property type="molecule type" value="Genomic_DNA"/>
</dbReference>
<dbReference type="Pfam" id="PF20213">
    <property type="entry name" value="DUF6573"/>
    <property type="match status" value="1"/>
</dbReference>
<gene>
    <name evidence="1" type="ORF">SDC9_162536</name>
</gene>
<evidence type="ECO:0000313" key="1">
    <source>
        <dbReference type="EMBL" id="MPN15207.1"/>
    </source>
</evidence>
<dbReference type="AlphaFoldDB" id="A0A645FLB5"/>